<reference evidence="2 3" key="1">
    <citation type="submission" date="2024-04" db="EMBL/GenBank/DDBJ databases">
        <title>Phyllosticta paracitricarpa is synonymous to the EU quarantine fungus P. citricarpa based on phylogenomic analyses.</title>
        <authorList>
            <consortium name="Lawrence Berkeley National Laboratory"/>
            <person name="Van Ingen-Buijs V.A."/>
            <person name="Van Westerhoven A.C."/>
            <person name="Haridas S."/>
            <person name="Skiadas P."/>
            <person name="Martin F."/>
            <person name="Groenewald J.Z."/>
            <person name="Crous P.W."/>
            <person name="Seidl M.F."/>
        </authorList>
    </citation>
    <scope>NUCLEOTIDE SEQUENCE [LARGE SCALE GENOMIC DNA]</scope>
    <source>
        <strain evidence="2 3">CBS 123371</strain>
    </source>
</reference>
<sequence>MRHASNEDLLSMRHHVAIKAHPAPGKEYAPQLVQQALHIASRDFEDADFLPQPDTPLRVDYELLVGRCYANLQELEGLINYRRQCLRRGNSVAAESTGDHLQRLMAKLLENAQAFGRLQEAVEAAAMQRSTVASPPVIESPTRQPYAETVVDSKEESFEEITAPVESELPSPVGPDTARDHSRRSQNSTTERQPKSGPRPDKPQQRARRRTSDNQSVWSSAADCGNVDELPKRLVRRARRKAKSTQELHAEIRREEAARHTRSQPPLDSWQVGHSWSPPPPHQFHAWPYLDSSLLNPVSYYGYPFYPTAAGWQNTYQQHPYQIPGSPAPPTYAYNLAPNSATSGRCSCASGPECERVFYVDDAGTCHVCLHW</sequence>
<comment type="caution">
    <text evidence="2">The sequence shown here is derived from an EMBL/GenBank/DDBJ whole genome shotgun (WGS) entry which is preliminary data.</text>
</comment>
<keyword evidence="3" id="KW-1185">Reference proteome</keyword>
<organism evidence="2 3">
    <name type="scientific">Phyllosticta citriasiana</name>
    <dbReference type="NCBI Taxonomy" id="595635"/>
    <lineage>
        <taxon>Eukaryota</taxon>
        <taxon>Fungi</taxon>
        <taxon>Dikarya</taxon>
        <taxon>Ascomycota</taxon>
        <taxon>Pezizomycotina</taxon>
        <taxon>Dothideomycetes</taxon>
        <taxon>Dothideomycetes incertae sedis</taxon>
        <taxon>Botryosphaeriales</taxon>
        <taxon>Phyllostictaceae</taxon>
        <taxon>Phyllosticta</taxon>
    </lineage>
</organism>
<name>A0ABR1K9X6_9PEZI</name>
<proteinExistence type="predicted"/>
<dbReference type="EMBL" id="JBBPHU010000013">
    <property type="protein sequence ID" value="KAK7510765.1"/>
    <property type="molecule type" value="Genomic_DNA"/>
</dbReference>
<evidence type="ECO:0000313" key="3">
    <source>
        <dbReference type="Proteomes" id="UP001363622"/>
    </source>
</evidence>
<feature type="compositionally biased region" description="Basic and acidic residues" evidence="1">
    <location>
        <begin position="244"/>
        <end position="259"/>
    </location>
</feature>
<accession>A0ABR1K9X6</accession>
<dbReference type="Proteomes" id="UP001363622">
    <property type="component" value="Unassembled WGS sequence"/>
</dbReference>
<evidence type="ECO:0000256" key="1">
    <source>
        <dbReference type="SAM" id="MobiDB-lite"/>
    </source>
</evidence>
<feature type="region of interest" description="Disordered" evidence="1">
    <location>
        <begin position="130"/>
        <end position="224"/>
    </location>
</feature>
<evidence type="ECO:0000313" key="2">
    <source>
        <dbReference type="EMBL" id="KAK7510765.1"/>
    </source>
</evidence>
<protein>
    <submittedName>
        <fullName evidence="2">Uncharacterized protein</fullName>
    </submittedName>
</protein>
<feature type="region of interest" description="Disordered" evidence="1">
    <location>
        <begin position="237"/>
        <end position="274"/>
    </location>
</feature>
<gene>
    <name evidence="2" type="ORF">IWZ03DRAFT_67496</name>
</gene>
<feature type="compositionally biased region" description="Basic and acidic residues" evidence="1">
    <location>
        <begin position="192"/>
        <end position="204"/>
    </location>
</feature>